<name>A0ABN7XNY4_GIGMA</name>
<feature type="non-terminal residue" evidence="1">
    <location>
        <position position="1"/>
    </location>
</feature>
<evidence type="ECO:0000313" key="1">
    <source>
        <dbReference type="EMBL" id="CAG8857056.1"/>
    </source>
</evidence>
<reference evidence="1 2" key="1">
    <citation type="submission" date="2021-06" db="EMBL/GenBank/DDBJ databases">
        <authorList>
            <person name="Kallberg Y."/>
            <person name="Tangrot J."/>
            <person name="Rosling A."/>
        </authorList>
    </citation>
    <scope>NUCLEOTIDE SEQUENCE [LARGE SCALE GENOMIC DNA]</scope>
    <source>
        <strain evidence="1 2">120-4 pot B 10/14</strain>
    </source>
</reference>
<dbReference type="EMBL" id="CAJVQB010166843">
    <property type="protein sequence ID" value="CAG8857056.1"/>
    <property type="molecule type" value="Genomic_DNA"/>
</dbReference>
<gene>
    <name evidence="1" type="ORF">GMARGA_LOCUS45877</name>
</gene>
<proteinExistence type="predicted"/>
<evidence type="ECO:0000313" key="2">
    <source>
        <dbReference type="Proteomes" id="UP000789901"/>
    </source>
</evidence>
<keyword evidence="2" id="KW-1185">Reference proteome</keyword>
<dbReference type="Proteomes" id="UP000789901">
    <property type="component" value="Unassembled WGS sequence"/>
</dbReference>
<organism evidence="1 2">
    <name type="scientific">Gigaspora margarita</name>
    <dbReference type="NCBI Taxonomy" id="4874"/>
    <lineage>
        <taxon>Eukaryota</taxon>
        <taxon>Fungi</taxon>
        <taxon>Fungi incertae sedis</taxon>
        <taxon>Mucoromycota</taxon>
        <taxon>Glomeromycotina</taxon>
        <taxon>Glomeromycetes</taxon>
        <taxon>Diversisporales</taxon>
        <taxon>Gigasporaceae</taxon>
        <taxon>Gigaspora</taxon>
    </lineage>
</organism>
<protein>
    <submittedName>
        <fullName evidence="1">30049_t:CDS:1</fullName>
    </submittedName>
</protein>
<feature type="non-terminal residue" evidence="1">
    <location>
        <position position="125"/>
    </location>
</feature>
<sequence>PLGSTFNVAKGDSGIPSFMSGGYLEAAYIPDFKHGPTFDAKLSKVNDKCVLGFCNDERRINACKLRREYGTIINKEFDFGPQIEEIEEEDNKEKRTYYIPIGTRMSYLRLFQKINTKQTNIELHD</sequence>
<accession>A0ABN7XNY4</accession>
<comment type="caution">
    <text evidence="1">The sequence shown here is derived from an EMBL/GenBank/DDBJ whole genome shotgun (WGS) entry which is preliminary data.</text>
</comment>